<evidence type="ECO:0000313" key="3">
    <source>
        <dbReference type="EMBL" id="CAJ1375508.1"/>
    </source>
</evidence>
<reference evidence="3" key="1">
    <citation type="submission" date="2023-08" db="EMBL/GenBank/DDBJ databases">
        <authorList>
            <person name="Chen Y."/>
            <person name="Shah S."/>
            <person name="Dougan E. K."/>
            <person name="Thang M."/>
            <person name="Chan C."/>
        </authorList>
    </citation>
    <scope>NUCLEOTIDE SEQUENCE</scope>
</reference>
<feature type="coiled-coil region" evidence="1">
    <location>
        <begin position="218"/>
        <end position="245"/>
    </location>
</feature>
<dbReference type="EMBL" id="CAUJNA010000325">
    <property type="protein sequence ID" value="CAJ1375508.1"/>
    <property type="molecule type" value="Genomic_DNA"/>
</dbReference>
<dbReference type="Proteomes" id="UP001178507">
    <property type="component" value="Unassembled WGS sequence"/>
</dbReference>
<proteinExistence type="predicted"/>
<name>A0AA36MPR3_9DINO</name>
<evidence type="ECO:0000256" key="1">
    <source>
        <dbReference type="SAM" id="Coils"/>
    </source>
</evidence>
<dbReference type="AlphaFoldDB" id="A0AA36MPR3"/>
<gene>
    <name evidence="3" type="ORF">EVOR1521_LOCUS4769</name>
</gene>
<feature type="region of interest" description="Disordered" evidence="2">
    <location>
        <begin position="273"/>
        <end position="323"/>
    </location>
</feature>
<organism evidence="3 4">
    <name type="scientific">Effrenium voratum</name>
    <dbReference type="NCBI Taxonomy" id="2562239"/>
    <lineage>
        <taxon>Eukaryota</taxon>
        <taxon>Sar</taxon>
        <taxon>Alveolata</taxon>
        <taxon>Dinophyceae</taxon>
        <taxon>Suessiales</taxon>
        <taxon>Symbiodiniaceae</taxon>
        <taxon>Effrenium</taxon>
    </lineage>
</organism>
<evidence type="ECO:0000256" key="2">
    <source>
        <dbReference type="SAM" id="MobiDB-lite"/>
    </source>
</evidence>
<evidence type="ECO:0000313" key="4">
    <source>
        <dbReference type="Proteomes" id="UP001178507"/>
    </source>
</evidence>
<comment type="caution">
    <text evidence="3">The sequence shown here is derived from an EMBL/GenBank/DDBJ whole genome shotgun (WGS) entry which is preliminary data.</text>
</comment>
<protein>
    <submittedName>
        <fullName evidence="3">Uncharacterized protein</fullName>
    </submittedName>
</protein>
<keyword evidence="4" id="KW-1185">Reference proteome</keyword>
<accession>A0AA36MPR3</accession>
<keyword evidence="1" id="KW-0175">Coiled coil</keyword>
<sequence length="589" mass="64288">MEVDGAVHSTGPRLVRAAMRRTARCLMDGQARERAQERMAAKEAEAVAAIAEKSGSPRDGTLRNAKSAAPISVVELEALAPDQGFAQARLAAEKIHEILGKLKAAKQQNSDDAASFEDCSLRLQKQLLSLRRAHRAMIKFSEQGRMAEVSARKVTETEFANLQTRKYESSVCRAAAGRCRYLLTPELDKLRPLVSGFQAKEDAKVSESEKAGLLTGLIHAELQERISLEEQLKGLEQQKQSEQQKLTDRVKAGAHLTSRMGTLKRALEPLRSLLQGDEPGKEDKAKAANAPEEAEKTGDGAAEPPAKRLKEAEAAERMRADAAEVEANRRGALRELEEFRRQSQLWAAEQGAAEADSSRLLAANEALTKENEELCCRLQTMAPKSDTEEAYLAAINAAEQWVLYHAGMPLEGSSMPYLRGVTVYFQEFSASLVPLVLATNPRQLRSAAAAVESCELARATLQCFRLCDAQCCGYLSWDAEEVCDLVHAVFQRKGLPTPSKDLQHLMFTKFDEDLSGRLCAQDCLCLVDALFRAVLSSPAAVSARMTEQAPEGPIVSPGSDLSGLPGKWTSWHSHACSGDSKRMLVASSV</sequence>
<feature type="compositionally biased region" description="Basic and acidic residues" evidence="2">
    <location>
        <begin position="305"/>
        <end position="323"/>
    </location>
</feature>